<evidence type="ECO:0000313" key="3">
    <source>
        <dbReference type="Proteomes" id="UP000298264"/>
    </source>
</evidence>
<dbReference type="Gene3D" id="3.40.50.300">
    <property type="entry name" value="P-loop containing nucleotide triphosphate hydrolases"/>
    <property type="match status" value="1"/>
</dbReference>
<dbReference type="EMBL" id="RQHV01000052">
    <property type="protein sequence ID" value="TGN09352.1"/>
    <property type="molecule type" value="Genomic_DNA"/>
</dbReference>
<dbReference type="SUPFAM" id="SSF52540">
    <property type="entry name" value="P-loop containing nucleoside triphosphate hydrolases"/>
    <property type="match status" value="1"/>
</dbReference>
<reference evidence="2" key="1">
    <citation type="journal article" date="2019" name="PLoS Negl. Trop. Dis.">
        <title>Revisiting the worldwide diversity of Leptospira species in the environment.</title>
        <authorList>
            <person name="Vincent A.T."/>
            <person name="Schiettekatte O."/>
            <person name="Bourhy P."/>
            <person name="Veyrier F.J."/>
            <person name="Picardeau M."/>
        </authorList>
    </citation>
    <scope>NUCLEOTIDE SEQUENCE [LARGE SCALE GENOMIC DNA]</scope>
    <source>
        <strain evidence="2">201400974</strain>
    </source>
</reference>
<proteinExistence type="predicted"/>
<dbReference type="RefSeq" id="WP_135764734.1">
    <property type="nucleotide sequence ID" value="NZ_RQHV01000052.1"/>
</dbReference>
<dbReference type="OrthoDB" id="9795565at2"/>
<dbReference type="Proteomes" id="UP000298264">
    <property type="component" value="Unassembled WGS sequence"/>
</dbReference>
<comment type="caution">
    <text evidence="2">The sequence shown here is derived from an EMBL/GenBank/DDBJ whole genome shotgun (WGS) entry which is preliminary data.</text>
</comment>
<name>A0A4R9LPP2_9LEPT</name>
<gene>
    <name evidence="2" type="ORF">EHS11_12430</name>
</gene>
<organism evidence="2 3">
    <name type="scientific">Leptospira ilyithenensis</name>
    <dbReference type="NCBI Taxonomy" id="2484901"/>
    <lineage>
        <taxon>Bacteria</taxon>
        <taxon>Pseudomonadati</taxon>
        <taxon>Spirochaetota</taxon>
        <taxon>Spirochaetia</taxon>
        <taxon>Leptospirales</taxon>
        <taxon>Leptospiraceae</taxon>
        <taxon>Leptospira</taxon>
    </lineage>
</organism>
<dbReference type="InterPro" id="IPR026866">
    <property type="entry name" value="CR006_AAA"/>
</dbReference>
<evidence type="ECO:0000313" key="2">
    <source>
        <dbReference type="EMBL" id="TGN09352.1"/>
    </source>
</evidence>
<accession>A0A4R9LPP2</accession>
<protein>
    <submittedName>
        <fullName evidence="2">Anticodon nuclease</fullName>
    </submittedName>
</protein>
<feature type="domain" description="Protein CR006 P-loop" evidence="1">
    <location>
        <begin position="153"/>
        <end position="354"/>
    </location>
</feature>
<keyword evidence="3" id="KW-1185">Reference proteome</keyword>
<dbReference type="Pfam" id="PF13166">
    <property type="entry name" value="AAA_13"/>
    <property type="match status" value="1"/>
</dbReference>
<dbReference type="AlphaFoldDB" id="A0A4R9LPP2"/>
<evidence type="ECO:0000259" key="1">
    <source>
        <dbReference type="Pfam" id="PF13166"/>
    </source>
</evidence>
<dbReference type="InterPro" id="IPR027417">
    <property type="entry name" value="P-loop_NTPase"/>
</dbReference>
<sequence>MDHKELAQTLVHSSENIILIYAFNSTGKTRLSIAYKDETKREDGSNTGVYYNAFSEDLFVWDNDSANEGRNVQLKVQNSIFNRFHSSLTEDLISENLRAYLPKYRFRFNFNENPEQGIESVSFFPILPQKKKDNEEEINQIEIDEEEPEFPIKISRGEERIFVWCFVLALFEIGEFFDNQSEFIFIDDPVSSLDEHNIFVTANLIFELIQNHFKERKVIITTHHAGLYSILNDWLKKGDQKQKFENKFQTLILRQDPSANLKIVKDNKDTFLYHLKLFQLLNEAKVSNEVSPFHFALLRQLLENVSSFLGKGYFSYVLDKIEIEDVSQTADRVNALSHKKFYTETSSLLNNDDRRIFDEILSKLKTKFDFSIS</sequence>